<evidence type="ECO:0000256" key="2">
    <source>
        <dbReference type="ARBA" id="ARBA00022771"/>
    </source>
</evidence>
<keyword evidence="3" id="KW-0862">Zinc</keyword>
<evidence type="ECO:0000313" key="8">
    <source>
        <dbReference type="Proteomes" id="UP000008068"/>
    </source>
</evidence>
<dbReference type="eggNOG" id="KOG4185">
    <property type="taxonomic scope" value="Eukaryota"/>
</dbReference>
<evidence type="ECO:0000259" key="6">
    <source>
        <dbReference type="PROSITE" id="PS50089"/>
    </source>
</evidence>
<dbReference type="AlphaFoldDB" id="G0NJ39"/>
<dbReference type="InterPro" id="IPR052667">
    <property type="entry name" value="E3_ubiquitin-ligase_RING"/>
</dbReference>
<dbReference type="Proteomes" id="UP000008068">
    <property type="component" value="Unassembled WGS sequence"/>
</dbReference>
<dbReference type="Gene3D" id="3.30.40.10">
    <property type="entry name" value="Zinc/RING finger domain, C3HC4 (zinc finger)"/>
    <property type="match status" value="1"/>
</dbReference>
<dbReference type="InterPro" id="IPR013083">
    <property type="entry name" value="Znf_RING/FYVE/PHD"/>
</dbReference>
<dbReference type="PANTHER" id="PTHR47156">
    <property type="entry name" value="PROTEIN CBG20824"/>
    <property type="match status" value="1"/>
</dbReference>
<dbReference type="HOGENOM" id="CLU_140556_0_0_1"/>
<dbReference type="OrthoDB" id="5828209at2759"/>
<reference evidence="8" key="1">
    <citation type="submission" date="2011-07" db="EMBL/GenBank/DDBJ databases">
        <authorList>
            <consortium name="Caenorhabditis brenneri Sequencing and Analysis Consortium"/>
            <person name="Wilson R.K."/>
        </authorList>
    </citation>
    <scope>NUCLEOTIDE SEQUENCE [LARGE SCALE GENOMIC DNA]</scope>
    <source>
        <strain evidence="8">PB2801</strain>
    </source>
</reference>
<feature type="domain" description="RING-type" evidence="6">
    <location>
        <begin position="78"/>
        <end position="127"/>
    </location>
</feature>
<protein>
    <recommendedName>
        <fullName evidence="6">RING-type domain-containing protein</fullName>
    </recommendedName>
</protein>
<feature type="transmembrane region" description="Helical" evidence="5">
    <location>
        <begin position="12"/>
        <end position="33"/>
    </location>
</feature>
<dbReference type="STRING" id="135651.G0NJ39"/>
<dbReference type="PANTHER" id="PTHR47156:SF7">
    <property type="entry name" value="RING-TYPE DOMAIN-CONTAINING PROTEIN"/>
    <property type="match status" value="1"/>
</dbReference>
<accession>G0NJ39</accession>
<dbReference type="SUPFAM" id="SSF57850">
    <property type="entry name" value="RING/U-box"/>
    <property type="match status" value="1"/>
</dbReference>
<evidence type="ECO:0000256" key="5">
    <source>
        <dbReference type="SAM" id="Phobius"/>
    </source>
</evidence>
<keyword evidence="5" id="KW-1133">Transmembrane helix</keyword>
<evidence type="ECO:0000256" key="3">
    <source>
        <dbReference type="ARBA" id="ARBA00022833"/>
    </source>
</evidence>
<dbReference type="InterPro" id="IPR001841">
    <property type="entry name" value="Znf_RING"/>
</dbReference>
<gene>
    <name evidence="7" type="ORF">CAEBREN_23125</name>
</gene>
<keyword evidence="1" id="KW-0479">Metal-binding</keyword>
<proteinExistence type="predicted"/>
<dbReference type="InterPro" id="IPR027370">
    <property type="entry name" value="Znf-RING_euk"/>
</dbReference>
<dbReference type="Pfam" id="PF13445">
    <property type="entry name" value="zf-RING_UBOX"/>
    <property type="match status" value="1"/>
</dbReference>
<evidence type="ECO:0000313" key="7">
    <source>
        <dbReference type="EMBL" id="EGT32073.1"/>
    </source>
</evidence>
<dbReference type="SMART" id="SM00184">
    <property type="entry name" value="RING"/>
    <property type="match status" value="1"/>
</dbReference>
<keyword evidence="2 4" id="KW-0863">Zinc-finger</keyword>
<evidence type="ECO:0000256" key="4">
    <source>
        <dbReference type="PROSITE-ProRule" id="PRU00175"/>
    </source>
</evidence>
<keyword evidence="5" id="KW-0812">Transmembrane</keyword>
<dbReference type="InParanoid" id="G0NJ39"/>
<dbReference type="EMBL" id="GL379893">
    <property type="protein sequence ID" value="EGT32073.1"/>
    <property type="molecule type" value="Genomic_DNA"/>
</dbReference>
<organism evidence="8">
    <name type="scientific">Caenorhabditis brenneri</name>
    <name type="common">Nematode worm</name>
    <dbReference type="NCBI Taxonomy" id="135651"/>
    <lineage>
        <taxon>Eukaryota</taxon>
        <taxon>Metazoa</taxon>
        <taxon>Ecdysozoa</taxon>
        <taxon>Nematoda</taxon>
        <taxon>Chromadorea</taxon>
        <taxon>Rhabditida</taxon>
        <taxon>Rhabditina</taxon>
        <taxon>Rhabditomorpha</taxon>
        <taxon>Rhabditoidea</taxon>
        <taxon>Rhabditidae</taxon>
        <taxon>Peloderinae</taxon>
        <taxon>Caenorhabditis</taxon>
    </lineage>
</organism>
<keyword evidence="5" id="KW-0472">Membrane</keyword>
<keyword evidence="8" id="KW-1185">Reference proteome</keyword>
<sequence length="158" mass="18431">MKLATTIVDYQVLLNFMTSGFFAESLVILCYGIEDTTREVYYEPLRNEEEEKEISEDEAEEFETIPDEITISSDELKCKVCLLHFSDKNKKRSPRMLSKCGHTLCKSCCQNIYRQTDNLYILCPFCRITTYASLKALPKNYIAIGMLQAIERLNRRER</sequence>
<name>G0NJ39_CAEBE</name>
<evidence type="ECO:0000256" key="1">
    <source>
        <dbReference type="ARBA" id="ARBA00022723"/>
    </source>
</evidence>
<dbReference type="GO" id="GO:0008270">
    <property type="term" value="F:zinc ion binding"/>
    <property type="evidence" value="ECO:0007669"/>
    <property type="project" value="UniProtKB-KW"/>
</dbReference>
<dbReference type="PROSITE" id="PS50089">
    <property type="entry name" value="ZF_RING_2"/>
    <property type="match status" value="1"/>
</dbReference>